<evidence type="ECO:0000313" key="7">
    <source>
        <dbReference type="Proteomes" id="UP000190667"/>
    </source>
</evidence>
<dbReference type="OrthoDB" id="6298545at2"/>
<proteinExistence type="predicted"/>
<keyword evidence="5" id="KW-0175">Coiled coil</keyword>
<keyword evidence="1" id="KW-0963">Cytoplasm</keyword>
<evidence type="ECO:0000313" key="6">
    <source>
        <dbReference type="EMBL" id="OON40406.1"/>
    </source>
</evidence>
<name>A0A1S8YNS4_9GAMM</name>
<dbReference type="GO" id="GO:0006274">
    <property type="term" value="P:DNA replication termination"/>
    <property type="evidence" value="ECO:0007669"/>
    <property type="project" value="UniProtKB-UniRule"/>
</dbReference>
<dbReference type="Gene3D" id="3.30.54.10">
    <property type="match status" value="1"/>
</dbReference>
<dbReference type="Gene3D" id="3.50.14.10">
    <property type="entry name" value="Replication terminator Tus, domain 1 superfamily/Replication terminator Tus"/>
    <property type="match status" value="1"/>
</dbReference>
<keyword evidence="3" id="KW-0238">DNA-binding</keyword>
<dbReference type="AlphaFoldDB" id="A0A1S8YNS4"/>
<feature type="coiled-coil region" evidence="5">
    <location>
        <begin position="7"/>
        <end position="34"/>
    </location>
</feature>
<accession>A0A1S8YNS4</accession>
<dbReference type="InterPro" id="IPR008865">
    <property type="entry name" value="DNA_replication_term_site-bd"/>
</dbReference>
<sequence length="309" mass="35224">MSRYQAIEQLHHTIGELERSLSVLRQQLQQLRLLAARVFVLPEVARGKEHNPRPRIEVTQLLAQAALTQALHHFGLLFMQQQSAQRSTKSAVRLPGALCLEAQQPQAEDLRRQVAHINQLKRRLEQIITIESGVAAEERFEFVHQQLPGLITLNAYRAITLLEAPDSVRFGWANKQIIKKVNRAELREKLLASLKSGRSAAGWDRESWTANLQQEIALLEALPDDVQLKIRRPVKVQPIARIWQADKQKQTQLACPSPLLIICQDASQLPALGELLNYDENNISHRHKPAAQTLWPLIPRLHLFVDRPQ</sequence>
<evidence type="ECO:0000256" key="1">
    <source>
        <dbReference type="ARBA" id="ARBA00022490"/>
    </source>
</evidence>
<dbReference type="Proteomes" id="UP000190667">
    <property type="component" value="Unassembled WGS sequence"/>
</dbReference>
<dbReference type="GO" id="GO:0003677">
    <property type="term" value="F:DNA binding"/>
    <property type="evidence" value="ECO:0007669"/>
    <property type="project" value="UniProtKB-UniRule"/>
</dbReference>
<dbReference type="STRING" id="1926881.BTJ39_08300"/>
<dbReference type="Pfam" id="PF05472">
    <property type="entry name" value="Ter"/>
    <property type="match status" value="1"/>
</dbReference>
<dbReference type="EMBL" id="MRUL01000004">
    <property type="protein sequence ID" value="OON40406.1"/>
    <property type="molecule type" value="Genomic_DNA"/>
</dbReference>
<evidence type="ECO:0000256" key="4">
    <source>
        <dbReference type="NCBIfam" id="TIGR02648"/>
    </source>
</evidence>
<evidence type="ECO:0000256" key="5">
    <source>
        <dbReference type="SAM" id="Coils"/>
    </source>
</evidence>
<keyword evidence="2" id="KW-0235">DNA replication</keyword>
<gene>
    <name evidence="6" type="ORF">BTJ39_08300</name>
</gene>
<organism evidence="6 7">
    <name type="scientific">Izhakiella australiensis</name>
    <dbReference type="NCBI Taxonomy" id="1926881"/>
    <lineage>
        <taxon>Bacteria</taxon>
        <taxon>Pseudomonadati</taxon>
        <taxon>Pseudomonadota</taxon>
        <taxon>Gammaproteobacteria</taxon>
        <taxon>Enterobacterales</taxon>
        <taxon>Erwiniaceae</taxon>
        <taxon>Izhakiella</taxon>
    </lineage>
</organism>
<dbReference type="InterPro" id="IPR036384">
    <property type="entry name" value="Tus_sf"/>
</dbReference>
<reference evidence="6 7" key="1">
    <citation type="submission" date="2016-12" db="EMBL/GenBank/DDBJ databases">
        <title>Izhakiella australiana sp. nov. of genus Izhakiella isolated from Australian desert.</title>
        <authorList>
            <person name="Ji M."/>
        </authorList>
    </citation>
    <scope>NUCLEOTIDE SEQUENCE [LARGE SCALE GENOMIC DNA]</scope>
    <source>
        <strain evidence="6 7">D4N98</strain>
    </source>
</reference>
<protein>
    <recommendedName>
        <fullName evidence="4">DNA replication terminus site-binding protein</fullName>
    </recommendedName>
</protein>
<dbReference type="InterPro" id="IPR036381">
    <property type="entry name" value="Tus_dom1"/>
</dbReference>
<dbReference type="NCBIfam" id="TIGR02648">
    <property type="entry name" value="rep_term_tus"/>
    <property type="match status" value="1"/>
</dbReference>
<dbReference type="GO" id="GO:0005737">
    <property type="term" value="C:cytoplasm"/>
    <property type="evidence" value="ECO:0007669"/>
    <property type="project" value="InterPro"/>
</dbReference>
<evidence type="ECO:0000256" key="2">
    <source>
        <dbReference type="ARBA" id="ARBA00022705"/>
    </source>
</evidence>
<dbReference type="SUPFAM" id="SSF56596">
    <property type="entry name" value="Replication terminator protein (Tus)"/>
    <property type="match status" value="1"/>
</dbReference>
<dbReference type="RefSeq" id="WP_078002216.1">
    <property type="nucleotide sequence ID" value="NZ_MRUL01000004.1"/>
</dbReference>
<evidence type="ECO:0000256" key="3">
    <source>
        <dbReference type="ARBA" id="ARBA00023125"/>
    </source>
</evidence>
<comment type="caution">
    <text evidence="6">The sequence shown here is derived from an EMBL/GenBank/DDBJ whole genome shotgun (WGS) entry which is preliminary data.</text>
</comment>
<keyword evidence="7" id="KW-1185">Reference proteome</keyword>